<name>A0AAU9Z7R7_PHORO</name>
<gene>
    <name evidence="1" type="primary">LOC100363193</name>
    <name evidence="1" type="ORF">PHOROB_LOCUS5174</name>
</gene>
<dbReference type="EMBL" id="CALSGD010001394">
    <property type="protein sequence ID" value="CAH6787275.1"/>
    <property type="molecule type" value="Genomic_DNA"/>
</dbReference>
<accession>A0AAU9Z7R7</accession>
<evidence type="ECO:0000313" key="2">
    <source>
        <dbReference type="Proteomes" id="UP001152836"/>
    </source>
</evidence>
<evidence type="ECO:0000313" key="1">
    <source>
        <dbReference type="EMBL" id="CAH6787275.1"/>
    </source>
</evidence>
<dbReference type="Proteomes" id="UP001152836">
    <property type="component" value="Unassembled WGS sequence"/>
</dbReference>
<sequence>MNFLNIWNSLSNFPTPRVMESCPRSSGNRKGPWCKAKQAARGEIERRTLIKYIKVLLKQSDFPGVLMVGKAKWKPLKLPLPAKTMSQRQCCIPGGTEEISAAIKDLKDAGPDYGKLDQVVTPIAAAIPDVVFLLEQINTSPGMYTSPTWVLLLSMYQVIWKAASFEWSLEQEMVLQQVQAVVQAALPLGPYDAAGLMVQEVSVTDEDAVWSLLEQGCAIICRQLFSLCQTHSWKTGEEGIQGRSMWIELSKWTKRVTILVSHVNAHLKVTSAEKKFNNQHLSSAIPVIAHEQCVMVAEMGVMHGLDNMDFYLPRLTWLQLLLNASSANSRDQHLATTDMASFPEVSSQ</sequence>
<comment type="caution">
    <text evidence="1">The sequence shown here is derived from an EMBL/GenBank/DDBJ whole genome shotgun (WGS) entry which is preliminary data.</text>
</comment>
<reference evidence="1" key="1">
    <citation type="submission" date="2022-06" db="EMBL/GenBank/DDBJ databases">
        <authorList>
            <person name="Andreotti S."/>
            <person name="Wyler E."/>
        </authorList>
    </citation>
    <scope>NUCLEOTIDE SEQUENCE</scope>
</reference>
<proteinExistence type="predicted"/>
<protein>
    <submittedName>
        <fullName evidence="1">LOC100363193 protein</fullName>
    </submittedName>
</protein>
<organism evidence="1 2">
    <name type="scientific">Phodopus roborovskii</name>
    <name type="common">Roborovski's desert hamster</name>
    <name type="synonym">Cricetulus roborovskii</name>
    <dbReference type="NCBI Taxonomy" id="109678"/>
    <lineage>
        <taxon>Eukaryota</taxon>
        <taxon>Metazoa</taxon>
        <taxon>Chordata</taxon>
        <taxon>Craniata</taxon>
        <taxon>Vertebrata</taxon>
        <taxon>Euteleostomi</taxon>
        <taxon>Mammalia</taxon>
        <taxon>Eutheria</taxon>
        <taxon>Euarchontoglires</taxon>
        <taxon>Glires</taxon>
        <taxon>Rodentia</taxon>
        <taxon>Myomorpha</taxon>
        <taxon>Muroidea</taxon>
        <taxon>Cricetidae</taxon>
        <taxon>Cricetinae</taxon>
        <taxon>Phodopus</taxon>
    </lineage>
</organism>
<dbReference type="AlphaFoldDB" id="A0AAU9Z7R7"/>
<keyword evidence="2" id="KW-1185">Reference proteome</keyword>